<feature type="domain" description="Peptidoglycan binding-like" evidence="1">
    <location>
        <begin position="36"/>
        <end position="63"/>
    </location>
</feature>
<gene>
    <name evidence="2" type="ORF">UFOVP567_22</name>
</gene>
<sequence length="254" mass="27104">MSDARIDYNLRKSGVLWTVRSLPAPFDDLDPATVEFAEAVEAAQAKLGIAVDGKLGPATLAALSTPTPSTTGVVIVDSLISTALAEAEAEVREIGGANRGPRVEEFQRSVGLRPGDPWCAAFVAWCVTQSRGLATPPSWCSGSAITTWQKATRKVGPSGFCTPLFNDYRGRIGAGWVWVRAKDEAGAGEARRGNWVQGHCGIVVAVDSVGFHTVEGNTNSAGSRDGDGVYRKTHRWTDSHDLARTIGWFDSSRC</sequence>
<dbReference type="InterPro" id="IPR036366">
    <property type="entry name" value="PGBDSf"/>
</dbReference>
<organism evidence="2">
    <name type="scientific">uncultured Caudovirales phage</name>
    <dbReference type="NCBI Taxonomy" id="2100421"/>
    <lineage>
        <taxon>Viruses</taxon>
        <taxon>Duplodnaviria</taxon>
        <taxon>Heunggongvirae</taxon>
        <taxon>Uroviricota</taxon>
        <taxon>Caudoviricetes</taxon>
        <taxon>Peduoviridae</taxon>
        <taxon>Maltschvirus</taxon>
        <taxon>Maltschvirus maltsch</taxon>
    </lineage>
</organism>
<evidence type="ECO:0000259" key="1">
    <source>
        <dbReference type="Pfam" id="PF01471"/>
    </source>
</evidence>
<name>A0A6J5MZG6_9CAUD</name>
<dbReference type="InterPro" id="IPR002477">
    <property type="entry name" value="Peptidoglycan-bd-like"/>
</dbReference>
<proteinExistence type="predicted"/>
<dbReference type="Pfam" id="PF01471">
    <property type="entry name" value="PG_binding_1"/>
    <property type="match status" value="1"/>
</dbReference>
<reference evidence="2" key="1">
    <citation type="submission" date="2020-04" db="EMBL/GenBank/DDBJ databases">
        <authorList>
            <person name="Chiriac C."/>
            <person name="Salcher M."/>
            <person name="Ghai R."/>
            <person name="Kavagutti S V."/>
        </authorList>
    </citation>
    <scope>NUCLEOTIDE SEQUENCE</scope>
</reference>
<evidence type="ECO:0000313" key="2">
    <source>
        <dbReference type="EMBL" id="CAB4150373.1"/>
    </source>
</evidence>
<dbReference type="EMBL" id="LR796544">
    <property type="protein sequence ID" value="CAB4150373.1"/>
    <property type="molecule type" value="Genomic_DNA"/>
</dbReference>
<dbReference type="Gene3D" id="1.10.101.10">
    <property type="entry name" value="PGBD-like superfamily/PGBD"/>
    <property type="match status" value="1"/>
</dbReference>
<accession>A0A6J5MZG6</accession>
<protein>
    <submittedName>
        <fullName evidence="2">Peptidoglycan binding-like</fullName>
    </submittedName>
</protein>